<dbReference type="AlphaFoldDB" id="A0A383E3T6"/>
<evidence type="ECO:0000256" key="1">
    <source>
        <dbReference type="SAM" id="MobiDB-lite"/>
    </source>
</evidence>
<accession>A0A383E3T6</accession>
<gene>
    <name evidence="2" type="ORF">METZ01_LOCUS503632</name>
</gene>
<feature type="region of interest" description="Disordered" evidence="1">
    <location>
        <begin position="12"/>
        <end position="50"/>
    </location>
</feature>
<feature type="non-terminal residue" evidence="2">
    <location>
        <position position="1"/>
    </location>
</feature>
<protein>
    <submittedName>
        <fullName evidence="2">Uncharacterized protein</fullName>
    </submittedName>
</protein>
<reference evidence="2" key="1">
    <citation type="submission" date="2018-05" db="EMBL/GenBank/DDBJ databases">
        <authorList>
            <person name="Lanie J.A."/>
            <person name="Ng W.-L."/>
            <person name="Kazmierczak K.M."/>
            <person name="Andrzejewski T.M."/>
            <person name="Davidsen T.M."/>
            <person name="Wayne K.J."/>
            <person name="Tettelin H."/>
            <person name="Glass J.I."/>
            <person name="Rusch D."/>
            <person name="Podicherti R."/>
            <person name="Tsui H.-C.T."/>
            <person name="Winkler M.E."/>
        </authorList>
    </citation>
    <scope>NUCLEOTIDE SEQUENCE</scope>
</reference>
<proteinExistence type="predicted"/>
<organism evidence="2">
    <name type="scientific">marine metagenome</name>
    <dbReference type="NCBI Taxonomy" id="408172"/>
    <lineage>
        <taxon>unclassified sequences</taxon>
        <taxon>metagenomes</taxon>
        <taxon>ecological metagenomes</taxon>
    </lineage>
</organism>
<name>A0A383E3T6_9ZZZZ</name>
<feature type="non-terminal residue" evidence="2">
    <location>
        <position position="50"/>
    </location>
</feature>
<evidence type="ECO:0000313" key="2">
    <source>
        <dbReference type="EMBL" id="SVE50778.1"/>
    </source>
</evidence>
<sequence>PPHRGEELLCHAAPSVGHKGLAGTLDGDLSGQPPKIPRRPVDQSGEPVRL</sequence>
<dbReference type="EMBL" id="UINC01222130">
    <property type="protein sequence ID" value="SVE50778.1"/>
    <property type="molecule type" value="Genomic_DNA"/>
</dbReference>